<keyword evidence="1" id="KW-0812">Transmembrane</keyword>
<organism evidence="2">
    <name type="scientific">Brassica napus</name>
    <name type="common">Rape</name>
    <dbReference type="NCBI Taxonomy" id="3708"/>
    <lineage>
        <taxon>Eukaryota</taxon>
        <taxon>Viridiplantae</taxon>
        <taxon>Streptophyta</taxon>
        <taxon>Embryophyta</taxon>
        <taxon>Tracheophyta</taxon>
        <taxon>Spermatophyta</taxon>
        <taxon>Magnoliopsida</taxon>
        <taxon>eudicotyledons</taxon>
        <taxon>Gunneridae</taxon>
        <taxon>Pentapetalae</taxon>
        <taxon>rosids</taxon>
        <taxon>malvids</taxon>
        <taxon>Brassicales</taxon>
        <taxon>Brassicaceae</taxon>
        <taxon>Brassiceae</taxon>
        <taxon>Brassica</taxon>
    </lineage>
</organism>
<evidence type="ECO:0000256" key="1">
    <source>
        <dbReference type="SAM" id="Phobius"/>
    </source>
</evidence>
<reference evidence="2" key="1">
    <citation type="submission" date="2021-01" db="EMBL/GenBank/DDBJ databases">
        <authorList>
            <consortium name="Genoscope - CEA"/>
            <person name="William W."/>
        </authorList>
    </citation>
    <scope>NUCLEOTIDE SEQUENCE</scope>
</reference>
<proteinExistence type="predicted"/>
<gene>
    <name evidence="2" type="ORF">DARMORV10_C03P72510.1</name>
</gene>
<evidence type="ECO:0000313" key="2">
    <source>
        <dbReference type="EMBL" id="CAF1709060.1"/>
    </source>
</evidence>
<feature type="transmembrane region" description="Helical" evidence="1">
    <location>
        <begin position="132"/>
        <end position="150"/>
    </location>
</feature>
<name>A0A816ID67_BRANA</name>
<dbReference type="EMBL" id="HG994367">
    <property type="protein sequence ID" value="CAF1709060.1"/>
    <property type="molecule type" value="Genomic_DNA"/>
</dbReference>
<dbReference type="AlphaFoldDB" id="A0A816ID67"/>
<accession>A0A816ID67</accession>
<keyword evidence="1" id="KW-0472">Membrane</keyword>
<protein>
    <submittedName>
        <fullName evidence="2">(rape) hypothetical protein</fullName>
    </submittedName>
</protein>
<sequence>FHITPSKFDFSNKFILEIAEPQKWVTTFVSSFFSHLFKWEDEAILDEVSMVEAKVLDLVHDFQSLSKSVTEQIDSHKTWLQELEVEMMSKLNEHMSKVAQSMDEATRQFKEDMDATLNSNMNTTLLSNNGPVHNFAAAVGIVLAIACLYWKLL</sequence>
<feature type="non-terminal residue" evidence="2">
    <location>
        <position position="153"/>
    </location>
</feature>
<dbReference type="Proteomes" id="UP001295469">
    <property type="component" value="Chromosome C03"/>
</dbReference>
<keyword evidence="1" id="KW-1133">Transmembrane helix</keyword>